<dbReference type="OrthoDB" id="9770388at2"/>
<evidence type="ECO:0000313" key="3">
    <source>
        <dbReference type="Proteomes" id="UP000249605"/>
    </source>
</evidence>
<accession>A0A2U9SGU6</accession>
<dbReference type="PANTHER" id="PTHR36512:SF3">
    <property type="entry name" value="BLR5678 PROTEIN"/>
    <property type="match status" value="1"/>
</dbReference>
<name>A0A2U9SGU6_9PROT</name>
<evidence type="ECO:0000313" key="2">
    <source>
        <dbReference type="EMBL" id="AWU96699.1"/>
    </source>
</evidence>
<dbReference type="KEGG" id="azm:DM194_20615"/>
<keyword evidence="2" id="KW-0614">Plasmid</keyword>
<dbReference type="InterPro" id="IPR016117">
    <property type="entry name" value="ArgJ-like_dom_sf"/>
</dbReference>
<organism evidence="2 3">
    <name type="scientific">Azospirillum ramasamyi</name>
    <dbReference type="NCBI Taxonomy" id="682998"/>
    <lineage>
        <taxon>Bacteria</taxon>
        <taxon>Pseudomonadati</taxon>
        <taxon>Pseudomonadota</taxon>
        <taxon>Alphaproteobacteria</taxon>
        <taxon>Rhodospirillales</taxon>
        <taxon>Azospirillaceae</taxon>
        <taxon>Azospirillum</taxon>
    </lineage>
</organism>
<dbReference type="RefSeq" id="WP_111069439.1">
    <property type="nucleotide sequence ID" value="NZ_CP029832.1"/>
</dbReference>
<dbReference type="EMBL" id="CP029832">
    <property type="protein sequence ID" value="AWU96699.1"/>
    <property type="molecule type" value="Genomic_DNA"/>
</dbReference>
<evidence type="ECO:0000256" key="1">
    <source>
        <dbReference type="ARBA" id="ARBA00007068"/>
    </source>
</evidence>
<proteinExistence type="inferred from homology"/>
<dbReference type="AlphaFoldDB" id="A0A2U9SGU6"/>
<dbReference type="SUPFAM" id="SSF56266">
    <property type="entry name" value="DmpA/ArgJ-like"/>
    <property type="match status" value="1"/>
</dbReference>
<comment type="similarity">
    <text evidence="1">Belongs to the peptidase S58 family.</text>
</comment>
<dbReference type="GO" id="GO:0004177">
    <property type="term" value="F:aminopeptidase activity"/>
    <property type="evidence" value="ECO:0007669"/>
    <property type="project" value="TreeGrafter"/>
</dbReference>
<dbReference type="Proteomes" id="UP000249605">
    <property type="component" value="Plasmid unnamed2"/>
</dbReference>
<gene>
    <name evidence="2" type="ORF">DM194_20615</name>
</gene>
<reference evidence="2 3" key="1">
    <citation type="submission" date="2018-06" db="EMBL/GenBank/DDBJ databases">
        <title>Complete genome sequencing of Azospirillum sp. M2T2B2.</title>
        <authorList>
            <person name="Heo J."/>
            <person name="Kim S.-J."/>
            <person name="Kwon S.-W."/>
            <person name="Anandham R."/>
        </authorList>
    </citation>
    <scope>NUCLEOTIDE SEQUENCE [LARGE SCALE GENOMIC DNA]</scope>
    <source>
        <strain evidence="2 3">M2T2B2</strain>
        <plasmid evidence="2 3">unnamed2</plasmid>
    </source>
</reference>
<dbReference type="Gene3D" id="3.60.70.12">
    <property type="entry name" value="L-amino peptidase D-ALA esterase/amidase"/>
    <property type="match status" value="1"/>
</dbReference>
<geneLocation type="plasmid" evidence="2 3">
    <name>unnamed2</name>
</geneLocation>
<dbReference type="Pfam" id="PF03576">
    <property type="entry name" value="Peptidase_S58"/>
    <property type="match status" value="1"/>
</dbReference>
<dbReference type="CDD" id="cd02253">
    <property type="entry name" value="DmpA"/>
    <property type="match status" value="1"/>
</dbReference>
<keyword evidence="3" id="KW-1185">Reference proteome</keyword>
<dbReference type="PANTHER" id="PTHR36512">
    <property type="entry name" value="D-AMINOPEPTIDASE"/>
    <property type="match status" value="1"/>
</dbReference>
<protein>
    <submittedName>
        <fullName evidence="2">S58 family peptidase</fullName>
    </submittedName>
</protein>
<dbReference type="InterPro" id="IPR005321">
    <property type="entry name" value="Peptidase_S58_DmpA"/>
</dbReference>
<sequence length="364" mass="37522">MPSTPNSADAKARARAFGLACGRLTPGPRNAITDVPGVRVGHVTLNDGAIQTGVTAVLPHAGNLYRDKPVAAAEVLNGFGKSVGLMQVEELGALETPILLTNTLSVGTASTALVRHAIAANPDIGRTTATVNPVVMECNDGPLNDIQALAVTEAHAAAAIAAALSEPDGAEVAVGSVGAGRGMSCFGFKGGIGTSSRRLKLDGRRHHLGVLVLANFGRPGELRLPDGRRVAPPAKDDAPEKGSVIVIAATDVPLDHRQLRRVIRRAGVGLARVGSFWGHGSGDIALGFTTANRIDHDGRADIVPLRMLNERRIDALFEAMADATQEAVVDALAAATPVVGRDGSTRPCLSDLLKSDGLTSGSIE</sequence>